<dbReference type="Proteomes" id="UP000054321">
    <property type="component" value="Unassembled WGS sequence"/>
</dbReference>
<feature type="region of interest" description="Disordered" evidence="1">
    <location>
        <begin position="151"/>
        <end position="302"/>
    </location>
</feature>
<reference evidence="3" key="2">
    <citation type="submission" date="2015-01" db="EMBL/GenBank/DDBJ databases">
        <title>Evolutionary Origins and Diversification of the Mycorrhizal Mutualists.</title>
        <authorList>
            <consortium name="DOE Joint Genome Institute"/>
            <consortium name="Mycorrhizal Genomics Consortium"/>
            <person name="Kohler A."/>
            <person name="Kuo A."/>
            <person name="Nagy L.G."/>
            <person name="Floudas D."/>
            <person name="Copeland A."/>
            <person name="Barry K.W."/>
            <person name="Cichocki N."/>
            <person name="Veneault-Fourrey C."/>
            <person name="LaButti K."/>
            <person name="Lindquist E.A."/>
            <person name="Lipzen A."/>
            <person name="Lundell T."/>
            <person name="Morin E."/>
            <person name="Murat C."/>
            <person name="Riley R."/>
            <person name="Ohm R."/>
            <person name="Sun H."/>
            <person name="Tunlid A."/>
            <person name="Henrissat B."/>
            <person name="Grigoriev I.V."/>
            <person name="Hibbett D.S."/>
            <person name="Martin F."/>
        </authorList>
    </citation>
    <scope>NUCLEOTIDE SEQUENCE [LARGE SCALE GENOMIC DNA]</scope>
    <source>
        <strain evidence="3">Zn</strain>
    </source>
</reference>
<evidence type="ECO:0000256" key="1">
    <source>
        <dbReference type="SAM" id="MobiDB-lite"/>
    </source>
</evidence>
<dbReference type="InParanoid" id="A0A0C3HWM1"/>
<dbReference type="EMBL" id="KN832871">
    <property type="protein sequence ID" value="KIN06602.1"/>
    <property type="molecule type" value="Genomic_DNA"/>
</dbReference>
<sequence>MNRKDGTGNDRADDLSRDREIIGLTEEDSDKAIREKLREWAHQYSRGEINEGTATSISIQNVDETSGSKALAPEISELMVCRRSKLSDDTLNDLEKNNSHMSRHIRRSSSHEIVSESANTTRPELQDPKIPPVPPIPEKWRAEWMWQQKKQLAERRGEDYPPFIPGEKTKHSTRKYHKEPERAHPDRKSEGATRNEAARRANERRRKAFDSVVLEDQHNTGNVIGKENIRLHDRSKSGDKLFIRQDVRLPRSPGMINLAQEKSSPSPDTMWPRARPRESCIEQDFPDNDKNPNEAKMHDMTD</sequence>
<accession>A0A0C3HWM1</accession>
<protein>
    <submittedName>
        <fullName evidence="2">Uncharacterized protein</fullName>
    </submittedName>
</protein>
<feature type="region of interest" description="Disordered" evidence="1">
    <location>
        <begin position="92"/>
        <end position="137"/>
    </location>
</feature>
<proteinExistence type="predicted"/>
<name>A0A0C3HWM1_OIDMZ</name>
<feature type="compositionally biased region" description="Basic and acidic residues" evidence="1">
    <location>
        <begin position="287"/>
        <end position="302"/>
    </location>
</feature>
<feature type="compositionally biased region" description="Basic and acidic residues" evidence="1">
    <location>
        <begin position="227"/>
        <end position="249"/>
    </location>
</feature>
<dbReference type="AlphaFoldDB" id="A0A0C3HWM1"/>
<evidence type="ECO:0000313" key="3">
    <source>
        <dbReference type="Proteomes" id="UP000054321"/>
    </source>
</evidence>
<keyword evidence="3" id="KW-1185">Reference proteome</keyword>
<evidence type="ECO:0000313" key="2">
    <source>
        <dbReference type="EMBL" id="KIN06602.1"/>
    </source>
</evidence>
<reference evidence="2 3" key="1">
    <citation type="submission" date="2014-04" db="EMBL/GenBank/DDBJ databases">
        <authorList>
            <consortium name="DOE Joint Genome Institute"/>
            <person name="Kuo A."/>
            <person name="Martino E."/>
            <person name="Perotto S."/>
            <person name="Kohler A."/>
            <person name="Nagy L.G."/>
            <person name="Floudas D."/>
            <person name="Copeland A."/>
            <person name="Barry K.W."/>
            <person name="Cichocki N."/>
            <person name="Veneault-Fourrey C."/>
            <person name="LaButti K."/>
            <person name="Lindquist E.A."/>
            <person name="Lipzen A."/>
            <person name="Lundell T."/>
            <person name="Morin E."/>
            <person name="Murat C."/>
            <person name="Sun H."/>
            <person name="Tunlid A."/>
            <person name="Henrissat B."/>
            <person name="Grigoriev I.V."/>
            <person name="Hibbett D.S."/>
            <person name="Martin F."/>
            <person name="Nordberg H.P."/>
            <person name="Cantor M.N."/>
            <person name="Hua S.X."/>
        </authorList>
    </citation>
    <scope>NUCLEOTIDE SEQUENCE [LARGE SCALE GENOMIC DNA]</scope>
    <source>
        <strain evidence="2 3">Zn</strain>
    </source>
</reference>
<dbReference type="HOGENOM" id="CLU_921659_0_0_1"/>
<feature type="compositionally biased region" description="Basic and acidic residues" evidence="1">
    <location>
        <begin position="178"/>
        <end position="201"/>
    </location>
</feature>
<gene>
    <name evidence="2" type="ORF">OIDMADRAFT_24900</name>
</gene>
<organism evidence="2 3">
    <name type="scientific">Oidiodendron maius (strain Zn)</name>
    <dbReference type="NCBI Taxonomy" id="913774"/>
    <lineage>
        <taxon>Eukaryota</taxon>
        <taxon>Fungi</taxon>
        <taxon>Dikarya</taxon>
        <taxon>Ascomycota</taxon>
        <taxon>Pezizomycotina</taxon>
        <taxon>Leotiomycetes</taxon>
        <taxon>Leotiomycetes incertae sedis</taxon>
        <taxon>Myxotrichaceae</taxon>
        <taxon>Oidiodendron</taxon>
    </lineage>
</organism>